<evidence type="ECO:0000256" key="6">
    <source>
        <dbReference type="ARBA" id="ARBA00023204"/>
    </source>
</evidence>
<dbReference type="InterPro" id="IPR037278">
    <property type="entry name" value="ARFGAP/RecO"/>
</dbReference>
<dbReference type="Gene3D" id="2.40.50.140">
    <property type="entry name" value="Nucleic acid-binding proteins"/>
    <property type="match status" value="1"/>
</dbReference>
<protein>
    <recommendedName>
        <fullName evidence="3 8">DNA repair protein RecO</fullName>
    </recommendedName>
    <alternativeName>
        <fullName evidence="7 8">Recombination protein O</fullName>
    </alternativeName>
</protein>
<evidence type="ECO:0000256" key="4">
    <source>
        <dbReference type="ARBA" id="ARBA00022763"/>
    </source>
</evidence>
<dbReference type="SUPFAM" id="SSF57863">
    <property type="entry name" value="ArfGap/RecO-like zinc finger"/>
    <property type="match status" value="1"/>
</dbReference>
<dbReference type="GO" id="GO:0006310">
    <property type="term" value="P:DNA recombination"/>
    <property type="evidence" value="ECO:0007669"/>
    <property type="project" value="UniProtKB-UniRule"/>
</dbReference>
<keyword evidence="4 8" id="KW-0227">DNA damage</keyword>
<evidence type="ECO:0000256" key="5">
    <source>
        <dbReference type="ARBA" id="ARBA00023172"/>
    </source>
</evidence>
<dbReference type="GO" id="GO:0043590">
    <property type="term" value="C:bacterial nucleoid"/>
    <property type="evidence" value="ECO:0007669"/>
    <property type="project" value="TreeGrafter"/>
</dbReference>
<dbReference type="OrthoDB" id="9812244at2"/>
<accession>A0A2T8FCM5</accession>
<dbReference type="InterPro" id="IPR042242">
    <property type="entry name" value="RecO_C"/>
</dbReference>
<dbReference type="PANTHER" id="PTHR33991:SF1">
    <property type="entry name" value="DNA REPAIR PROTEIN RECO"/>
    <property type="match status" value="1"/>
</dbReference>
<name>A0A2T8FCM5_9ACTN</name>
<proteinExistence type="inferred from homology"/>
<dbReference type="HAMAP" id="MF_00201">
    <property type="entry name" value="RecO"/>
    <property type="match status" value="1"/>
</dbReference>
<gene>
    <name evidence="8" type="primary">recO</name>
    <name evidence="10" type="ORF">DDE18_09275</name>
</gene>
<comment type="similarity">
    <text evidence="2 8">Belongs to the RecO family.</text>
</comment>
<dbReference type="Proteomes" id="UP000246018">
    <property type="component" value="Unassembled WGS sequence"/>
</dbReference>
<dbReference type="RefSeq" id="WP_116571941.1">
    <property type="nucleotide sequence ID" value="NZ_QDGZ01000003.1"/>
</dbReference>
<dbReference type="PANTHER" id="PTHR33991">
    <property type="entry name" value="DNA REPAIR PROTEIN RECO"/>
    <property type="match status" value="1"/>
</dbReference>
<evidence type="ECO:0000256" key="7">
    <source>
        <dbReference type="ARBA" id="ARBA00033409"/>
    </source>
</evidence>
<evidence type="ECO:0000259" key="9">
    <source>
        <dbReference type="Pfam" id="PF11967"/>
    </source>
</evidence>
<sequence>MPLYRDEAVVLRTHKLGEADRIITLLTRHHGLVRAVAKGVRRTTSRWGSRLEPFTHVDLQLAEGRSLDVITQAETLDPFHSRLGLDYERYTAGTAMLETAERLVTEEKQPAVQHFLLLVGGLRAMAAGEHGAGQVLDSYLLRSLAVAGYAPSFDHCVACGTEGPHRFFNPSAGGVMCSMCRVAGSATPAPETVVLLGALLAGDWAVVHAADPRHRKEASGLVAAYLAWHLERGLRSLAYVER</sequence>
<keyword evidence="11" id="KW-1185">Reference proteome</keyword>
<evidence type="ECO:0000256" key="2">
    <source>
        <dbReference type="ARBA" id="ARBA00007452"/>
    </source>
</evidence>
<comment type="caution">
    <text evidence="10">The sequence shown here is derived from an EMBL/GenBank/DDBJ whole genome shotgun (WGS) entry which is preliminary data.</text>
</comment>
<feature type="domain" description="DNA replication/recombination mediator RecO N-terminal" evidence="9">
    <location>
        <begin position="1"/>
        <end position="79"/>
    </location>
</feature>
<evidence type="ECO:0000313" key="11">
    <source>
        <dbReference type="Proteomes" id="UP000246018"/>
    </source>
</evidence>
<dbReference type="SUPFAM" id="SSF50249">
    <property type="entry name" value="Nucleic acid-binding proteins"/>
    <property type="match status" value="1"/>
</dbReference>
<keyword evidence="6 8" id="KW-0234">DNA repair</keyword>
<organism evidence="10 11">
    <name type="scientific">Nocardioides gansuensis</name>
    <dbReference type="NCBI Taxonomy" id="2138300"/>
    <lineage>
        <taxon>Bacteria</taxon>
        <taxon>Bacillati</taxon>
        <taxon>Actinomycetota</taxon>
        <taxon>Actinomycetes</taxon>
        <taxon>Propionibacteriales</taxon>
        <taxon>Nocardioidaceae</taxon>
        <taxon>Nocardioides</taxon>
    </lineage>
</organism>
<keyword evidence="5 8" id="KW-0233">DNA recombination</keyword>
<dbReference type="Pfam" id="PF02565">
    <property type="entry name" value="RecO_C"/>
    <property type="match status" value="1"/>
</dbReference>
<reference evidence="10 11" key="1">
    <citation type="submission" date="2018-04" db="EMBL/GenBank/DDBJ databases">
        <title>Genome of Nocardioides gansuensis WSJ-1.</title>
        <authorList>
            <person name="Wu S."/>
            <person name="Wang G."/>
        </authorList>
    </citation>
    <scope>NUCLEOTIDE SEQUENCE [LARGE SCALE GENOMIC DNA]</scope>
    <source>
        <strain evidence="10 11">WSJ-1</strain>
    </source>
</reference>
<dbReference type="InterPro" id="IPR012340">
    <property type="entry name" value="NA-bd_OB-fold"/>
</dbReference>
<dbReference type="Gene3D" id="1.20.1440.120">
    <property type="entry name" value="Recombination protein O, C-terminal domain"/>
    <property type="match status" value="1"/>
</dbReference>
<dbReference type="InterPro" id="IPR003717">
    <property type="entry name" value="RecO"/>
</dbReference>
<evidence type="ECO:0000256" key="8">
    <source>
        <dbReference type="HAMAP-Rule" id="MF_00201"/>
    </source>
</evidence>
<evidence type="ECO:0000256" key="3">
    <source>
        <dbReference type="ARBA" id="ARBA00021310"/>
    </source>
</evidence>
<dbReference type="Pfam" id="PF11967">
    <property type="entry name" value="RecO_N"/>
    <property type="match status" value="1"/>
</dbReference>
<evidence type="ECO:0000256" key="1">
    <source>
        <dbReference type="ARBA" id="ARBA00003065"/>
    </source>
</evidence>
<comment type="function">
    <text evidence="1 8">Involved in DNA repair and RecF pathway recombination.</text>
</comment>
<dbReference type="AlphaFoldDB" id="A0A2T8FCM5"/>
<dbReference type="NCBIfam" id="TIGR00613">
    <property type="entry name" value="reco"/>
    <property type="match status" value="1"/>
</dbReference>
<dbReference type="EMBL" id="QDGZ01000003">
    <property type="protein sequence ID" value="PVG83462.1"/>
    <property type="molecule type" value="Genomic_DNA"/>
</dbReference>
<dbReference type="GO" id="GO:0006302">
    <property type="term" value="P:double-strand break repair"/>
    <property type="evidence" value="ECO:0007669"/>
    <property type="project" value="TreeGrafter"/>
</dbReference>
<dbReference type="InterPro" id="IPR022572">
    <property type="entry name" value="DNA_rep/recomb_RecO_N"/>
</dbReference>
<evidence type="ECO:0000313" key="10">
    <source>
        <dbReference type="EMBL" id="PVG83462.1"/>
    </source>
</evidence>